<dbReference type="Proteomes" id="UP000660675">
    <property type="component" value="Unassembled WGS sequence"/>
</dbReference>
<protein>
    <recommendedName>
        <fullName evidence="3">Secreted protein</fullName>
    </recommendedName>
</protein>
<proteinExistence type="predicted"/>
<reference evidence="2" key="1">
    <citation type="journal article" date="2019" name="Int. J. Syst. Evol. Microbiol.">
        <title>The Global Catalogue of Microorganisms (GCM) 10K type strain sequencing project: providing services to taxonomists for standard genome sequencing and annotation.</title>
        <authorList>
            <consortium name="The Broad Institute Genomics Platform"/>
            <consortium name="The Broad Institute Genome Sequencing Center for Infectious Disease"/>
            <person name="Wu L."/>
            <person name="Ma J."/>
        </authorList>
    </citation>
    <scope>NUCLEOTIDE SEQUENCE [LARGE SCALE GENOMIC DNA]</scope>
    <source>
        <strain evidence="2">JCM 4376</strain>
    </source>
</reference>
<sequence length="135" mass="15090">MANAVLAAGLILGGAGTAVAVAWHGLPSLESDGVKFRQGQYFFNPAGRNHGGFEWRGDLDDVDHKDGHNVYMQVRVEGYGWKRFDGKQKTKIHLHKTVYDGAARYTAEAFVRACRDRGSLRPDNCSPTQHYRNRK</sequence>
<comment type="caution">
    <text evidence="1">The sequence shown here is derived from an EMBL/GenBank/DDBJ whole genome shotgun (WGS) entry which is preliminary data.</text>
</comment>
<name>A0ABQ2W697_9ACTN</name>
<keyword evidence="2" id="KW-1185">Reference proteome</keyword>
<dbReference type="EMBL" id="BMTF01000016">
    <property type="protein sequence ID" value="GGV90450.1"/>
    <property type="molecule type" value="Genomic_DNA"/>
</dbReference>
<evidence type="ECO:0000313" key="1">
    <source>
        <dbReference type="EMBL" id="GGV90450.1"/>
    </source>
</evidence>
<evidence type="ECO:0008006" key="3">
    <source>
        <dbReference type="Google" id="ProtNLM"/>
    </source>
</evidence>
<accession>A0ABQ2W697</accession>
<evidence type="ECO:0000313" key="2">
    <source>
        <dbReference type="Proteomes" id="UP000660675"/>
    </source>
</evidence>
<gene>
    <name evidence="1" type="ORF">GCM10015535_46630</name>
</gene>
<organism evidence="1 2">
    <name type="scientific">Streptomyces gelaticus</name>
    <dbReference type="NCBI Taxonomy" id="285446"/>
    <lineage>
        <taxon>Bacteria</taxon>
        <taxon>Bacillati</taxon>
        <taxon>Actinomycetota</taxon>
        <taxon>Actinomycetes</taxon>
        <taxon>Kitasatosporales</taxon>
        <taxon>Streptomycetaceae</taxon>
        <taxon>Streptomyces</taxon>
    </lineage>
</organism>